<dbReference type="AlphaFoldDB" id="A0A4Z2G7K7"/>
<keyword evidence="2" id="KW-1185">Reference proteome</keyword>
<dbReference type="Proteomes" id="UP000314294">
    <property type="component" value="Unassembled WGS sequence"/>
</dbReference>
<accession>A0A4Z2G7K7</accession>
<sequence length="115" mass="12845">MEVVPLLLLIERVILHPAGRRPLWTDRSPAPLKRALNANSFIFSGCYLKLQPGGASSLTPCWRDREQRLLEGNQPNKQVIPLLHAADEARAQQRSALSLATNKTLISKPRMSLLL</sequence>
<dbReference type="EMBL" id="SRLO01000655">
    <property type="protein sequence ID" value="TNN49479.1"/>
    <property type="molecule type" value="Genomic_DNA"/>
</dbReference>
<evidence type="ECO:0000313" key="2">
    <source>
        <dbReference type="Proteomes" id="UP000314294"/>
    </source>
</evidence>
<organism evidence="1 2">
    <name type="scientific">Liparis tanakae</name>
    <name type="common">Tanaka's snailfish</name>
    <dbReference type="NCBI Taxonomy" id="230148"/>
    <lineage>
        <taxon>Eukaryota</taxon>
        <taxon>Metazoa</taxon>
        <taxon>Chordata</taxon>
        <taxon>Craniata</taxon>
        <taxon>Vertebrata</taxon>
        <taxon>Euteleostomi</taxon>
        <taxon>Actinopterygii</taxon>
        <taxon>Neopterygii</taxon>
        <taxon>Teleostei</taxon>
        <taxon>Neoteleostei</taxon>
        <taxon>Acanthomorphata</taxon>
        <taxon>Eupercaria</taxon>
        <taxon>Perciformes</taxon>
        <taxon>Cottioidei</taxon>
        <taxon>Cottales</taxon>
        <taxon>Liparidae</taxon>
        <taxon>Liparis</taxon>
    </lineage>
</organism>
<evidence type="ECO:0000313" key="1">
    <source>
        <dbReference type="EMBL" id="TNN49479.1"/>
    </source>
</evidence>
<reference evidence="1 2" key="1">
    <citation type="submission" date="2019-03" db="EMBL/GenBank/DDBJ databases">
        <title>First draft genome of Liparis tanakae, snailfish: a comprehensive survey of snailfish specific genes.</title>
        <authorList>
            <person name="Kim W."/>
            <person name="Song I."/>
            <person name="Jeong J.-H."/>
            <person name="Kim D."/>
            <person name="Kim S."/>
            <person name="Ryu S."/>
            <person name="Song J.Y."/>
            <person name="Lee S.K."/>
        </authorList>
    </citation>
    <scope>NUCLEOTIDE SEQUENCE [LARGE SCALE GENOMIC DNA]</scope>
    <source>
        <tissue evidence="1">Muscle</tissue>
    </source>
</reference>
<proteinExistence type="predicted"/>
<name>A0A4Z2G7K7_9TELE</name>
<comment type="caution">
    <text evidence="1">The sequence shown here is derived from an EMBL/GenBank/DDBJ whole genome shotgun (WGS) entry which is preliminary data.</text>
</comment>
<protein>
    <submittedName>
        <fullName evidence="1">Uncharacterized protein</fullName>
    </submittedName>
</protein>
<gene>
    <name evidence="1" type="ORF">EYF80_040320</name>
</gene>